<evidence type="ECO:0000313" key="1">
    <source>
        <dbReference type="EMBL" id="REJ44220.1"/>
    </source>
</evidence>
<dbReference type="AlphaFoldDB" id="A0A3E0L9N9"/>
<dbReference type="EMBL" id="QQWC01000001">
    <property type="protein sequence ID" value="REJ44220.1"/>
    <property type="molecule type" value="Genomic_DNA"/>
</dbReference>
<name>A0A3E0L9N9_9CHRO</name>
<accession>A0A3E0L9N9</accession>
<comment type="caution">
    <text evidence="1">The sequence shown here is derived from an EMBL/GenBank/DDBJ whole genome shotgun (WGS) entry which is preliminary data.</text>
</comment>
<gene>
    <name evidence="1" type="ORF">DWQ54_01375</name>
</gene>
<proteinExistence type="predicted"/>
<evidence type="ECO:0000313" key="2">
    <source>
        <dbReference type="Proteomes" id="UP000256873"/>
    </source>
</evidence>
<dbReference type="Proteomes" id="UP000256873">
    <property type="component" value="Unassembled WGS sequence"/>
</dbReference>
<sequence length="59" mass="7038">MWIHWLFSTLCNNFCLWNCEMLIGQDFYGCFAEETISIDLVSTQKLEEPRKPLIMNNFC</sequence>
<protein>
    <submittedName>
        <fullName evidence="1">Uncharacterized protein</fullName>
    </submittedName>
</protein>
<organism evidence="1 2">
    <name type="scientific">Microcystis flos-aquae TF09</name>
    <dbReference type="NCBI Taxonomy" id="2060473"/>
    <lineage>
        <taxon>Bacteria</taxon>
        <taxon>Bacillati</taxon>
        <taxon>Cyanobacteriota</taxon>
        <taxon>Cyanophyceae</taxon>
        <taxon>Oscillatoriophycideae</taxon>
        <taxon>Chroococcales</taxon>
        <taxon>Microcystaceae</taxon>
        <taxon>Microcystis</taxon>
    </lineage>
</organism>
<reference evidence="1 2" key="1">
    <citation type="submission" date="2017-10" db="EMBL/GenBank/DDBJ databases">
        <title>A large-scale comparative metagenomic study reveals the eutrophication-driven functional interactions in six Microcystis-epibionts communities.</title>
        <authorList>
            <person name="Li Q."/>
            <person name="Lin F."/>
        </authorList>
    </citation>
    <scope>NUCLEOTIDE SEQUENCE [LARGE SCALE GENOMIC DNA]</scope>
    <source>
        <strain evidence="1">TF09</strain>
    </source>
</reference>